<gene>
    <name evidence="1" type="ORF">SSLN_LOCUS18695</name>
</gene>
<evidence type="ECO:0000313" key="2">
    <source>
        <dbReference type="Proteomes" id="UP000275846"/>
    </source>
</evidence>
<protein>
    <submittedName>
        <fullName evidence="3">BHLH domain-containing protein</fullName>
    </submittedName>
</protein>
<dbReference type="AlphaFoldDB" id="A0A183TQE7"/>
<accession>A0A183TQE7</accession>
<dbReference type="WBParaSite" id="SSLN_0001940201-mRNA-1">
    <property type="protein sequence ID" value="SSLN_0001940201-mRNA-1"/>
    <property type="gene ID" value="SSLN_0001940201"/>
</dbReference>
<sequence>MTYEQLTFLHRCRDHDILPKSLRFKPTLPNETGRLLARKYGFRVLSAVISDVHHRLCKFEATISDLRARCVSALPENVFENILQRINATAMDARKKKRAELQVKLQSLLRPLNENHRSTRVVNLSKRILTSAEISLLTKGTTFSHTDAAPTNFLASLESVLLTSAVPEDMRADIRSCATSLIRQKKHHQVLPIDEEKGLISLKTDDSIVIVSADKGGATVIMEKTDYINKANQSFNDKEA</sequence>
<reference evidence="1 2" key="2">
    <citation type="submission" date="2018-11" db="EMBL/GenBank/DDBJ databases">
        <authorList>
            <consortium name="Pathogen Informatics"/>
        </authorList>
    </citation>
    <scope>NUCLEOTIDE SEQUENCE [LARGE SCALE GENOMIC DNA]</scope>
    <source>
        <strain evidence="1 2">NST_G2</strain>
    </source>
</reference>
<organism evidence="3">
    <name type="scientific">Schistocephalus solidus</name>
    <name type="common">Tapeworm</name>
    <dbReference type="NCBI Taxonomy" id="70667"/>
    <lineage>
        <taxon>Eukaryota</taxon>
        <taxon>Metazoa</taxon>
        <taxon>Spiralia</taxon>
        <taxon>Lophotrochozoa</taxon>
        <taxon>Platyhelminthes</taxon>
        <taxon>Cestoda</taxon>
        <taxon>Eucestoda</taxon>
        <taxon>Diphyllobothriidea</taxon>
        <taxon>Diphyllobothriidae</taxon>
        <taxon>Schistocephalus</taxon>
    </lineage>
</organism>
<evidence type="ECO:0000313" key="3">
    <source>
        <dbReference type="WBParaSite" id="SSLN_0001940201-mRNA-1"/>
    </source>
</evidence>
<dbReference type="Proteomes" id="UP000275846">
    <property type="component" value="Unassembled WGS sequence"/>
</dbReference>
<keyword evidence="2" id="KW-1185">Reference proteome</keyword>
<reference evidence="3" key="1">
    <citation type="submission" date="2016-06" db="UniProtKB">
        <authorList>
            <consortium name="WormBaseParasite"/>
        </authorList>
    </citation>
    <scope>IDENTIFICATION</scope>
</reference>
<dbReference type="OrthoDB" id="6229575at2759"/>
<evidence type="ECO:0000313" key="1">
    <source>
        <dbReference type="EMBL" id="VDM05081.1"/>
    </source>
</evidence>
<name>A0A183TQE7_SCHSO</name>
<proteinExistence type="predicted"/>
<dbReference type="EMBL" id="UYSU01045013">
    <property type="protein sequence ID" value="VDM05081.1"/>
    <property type="molecule type" value="Genomic_DNA"/>
</dbReference>